<dbReference type="PANTHER" id="PTHR28005">
    <property type="entry name" value="AUTOPHAGY-RELATED PROTEIN 17"/>
    <property type="match status" value="1"/>
</dbReference>
<gene>
    <name evidence="8" type="ORF">P3T76_006848</name>
</gene>
<evidence type="ECO:0000256" key="2">
    <source>
        <dbReference type="ARBA" id="ARBA00004623"/>
    </source>
</evidence>
<keyword evidence="4" id="KW-0963">Cytoplasm</keyword>
<evidence type="ECO:0000256" key="3">
    <source>
        <dbReference type="ARBA" id="ARBA00006259"/>
    </source>
</evidence>
<dbReference type="InterPro" id="IPR007240">
    <property type="entry name" value="Atg17"/>
</dbReference>
<dbReference type="EMBL" id="JASMQC010000011">
    <property type="protein sequence ID" value="KAK1941784.1"/>
    <property type="molecule type" value="Genomic_DNA"/>
</dbReference>
<evidence type="ECO:0000256" key="4">
    <source>
        <dbReference type="ARBA" id="ARBA00022490"/>
    </source>
</evidence>
<dbReference type="GO" id="GO:0030295">
    <property type="term" value="F:protein kinase activator activity"/>
    <property type="evidence" value="ECO:0007669"/>
    <property type="project" value="TreeGrafter"/>
</dbReference>
<organism evidence="8 9">
    <name type="scientific">Phytophthora citrophthora</name>
    <dbReference type="NCBI Taxonomy" id="4793"/>
    <lineage>
        <taxon>Eukaryota</taxon>
        <taxon>Sar</taxon>
        <taxon>Stramenopiles</taxon>
        <taxon>Oomycota</taxon>
        <taxon>Peronosporomycetes</taxon>
        <taxon>Peronosporales</taxon>
        <taxon>Peronosporaceae</taxon>
        <taxon>Phytophthora</taxon>
    </lineage>
</organism>
<proteinExistence type="inferred from homology"/>
<name>A0AAD9LP67_9STRA</name>
<dbReference type="Pfam" id="PF04108">
    <property type="entry name" value="ATG17_like"/>
    <property type="match status" value="1"/>
</dbReference>
<evidence type="ECO:0000256" key="6">
    <source>
        <dbReference type="ARBA" id="ARBA00023136"/>
    </source>
</evidence>
<comment type="caution">
    <text evidence="8">The sequence shown here is derived from an EMBL/GenBank/DDBJ whole genome shotgun (WGS) entry which is preliminary data.</text>
</comment>
<dbReference type="PANTHER" id="PTHR28005:SF1">
    <property type="entry name" value="AUTOPHAGY-RELATED PROTEIN 17"/>
    <property type="match status" value="1"/>
</dbReference>
<keyword evidence="5" id="KW-0072">Autophagy</keyword>
<evidence type="ECO:0000313" key="8">
    <source>
        <dbReference type="EMBL" id="KAK1941784.1"/>
    </source>
</evidence>
<dbReference type="GO" id="GO:0000045">
    <property type="term" value="P:autophagosome assembly"/>
    <property type="evidence" value="ECO:0007669"/>
    <property type="project" value="TreeGrafter"/>
</dbReference>
<comment type="subcellular location">
    <subcellularLocation>
        <location evidence="1">Cytoplasm</location>
    </subcellularLocation>
    <subcellularLocation>
        <location evidence="2">Preautophagosomal structure membrane</location>
        <topology evidence="2">Peripheral membrane protein</topology>
    </subcellularLocation>
</comment>
<keyword evidence="9" id="KW-1185">Reference proteome</keyword>
<dbReference type="AlphaFoldDB" id="A0AAD9LP67"/>
<accession>A0AAD9LP67</accession>
<dbReference type="GO" id="GO:0034045">
    <property type="term" value="C:phagophore assembly site membrane"/>
    <property type="evidence" value="ECO:0007669"/>
    <property type="project" value="UniProtKB-SubCell"/>
</dbReference>
<feature type="domain" description="Autophagy protein ATG17-like" evidence="7">
    <location>
        <begin position="160"/>
        <end position="273"/>
    </location>
</feature>
<dbReference type="GO" id="GO:0060090">
    <property type="term" value="F:molecular adaptor activity"/>
    <property type="evidence" value="ECO:0007669"/>
    <property type="project" value="TreeGrafter"/>
</dbReference>
<dbReference type="GO" id="GO:1990316">
    <property type="term" value="C:Atg1/ULK1 kinase complex"/>
    <property type="evidence" value="ECO:0007669"/>
    <property type="project" value="TreeGrafter"/>
</dbReference>
<sequence length="427" mass="48550">MRVRAVEYFAVATREVAKTISEKCQVLGKMLDASRVKLHSAQQIAQNSVFAQKPLLQEMNCVFEQLQSSSVDPNMVGGECGKTLFDFIDAETVQSLQQDTLEQTKEVEELLAAHQHAITRITAIYAFFVTFDKAHGNDVNALVGEHRDLTSITDDEAKPIEKLYEAAVSFFVDMEQCDRFLLQYFTTINDIYPHYEAIFADVQLLFDELRSLRDFYLQFLASYQSVGAEMLRREQHDTRVLQFIEETTAKLAALEQEEIAMRSTFCEEHARFLPSTLCPEIQRLHHRALLRAGYSRLKRGRCRNTGSFQTLHLCHWNVERALDDVRTHQSSLSQCERVRSHPFMVNGIIKSAKPRMANFILSFISAPIASPPSSTDAIIRAEDITGRAVNGSATERSGNQATPSWEYSGKYFEMSCRPQKNPRKTGI</sequence>
<evidence type="ECO:0000256" key="1">
    <source>
        <dbReference type="ARBA" id="ARBA00004496"/>
    </source>
</evidence>
<comment type="similarity">
    <text evidence="3">Belongs to the ATG17 family.</text>
</comment>
<dbReference type="GO" id="GO:0034727">
    <property type="term" value="P:piecemeal microautophagy of the nucleus"/>
    <property type="evidence" value="ECO:0007669"/>
    <property type="project" value="TreeGrafter"/>
</dbReference>
<dbReference type="InterPro" id="IPR045326">
    <property type="entry name" value="ATG17-like_dom"/>
</dbReference>
<keyword evidence="6" id="KW-0472">Membrane</keyword>
<evidence type="ECO:0000313" key="9">
    <source>
        <dbReference type="Proteomes" id="UP001259832"/>
    </source>
</evidence>
<dbReference type="Proteomes" id="UP001259832">
    <property type="component" value="Unassembled WGS sequence"/>
</dbReference>
<dbReference type="GO" id="GO:0000422">
    <property type="term" value="P:autophagy of mitochondrion"/>
    <property type="evidence" value="ECO:0007669"/>
    <property type="project" value="TreeGrafter"/>
</dbReference>
<protein>
    <recommendedName>
        <fullName evidence="7">Autophagy protein ATG17-like domain-containing protein</fullName>
    </recommendedName>
</protein>
<evidence type="ECO:0000256" key="5">
    <source>
        <dbReference type="ARBA" id="ARBA00023006"/>
    </source>
</evidence>
<reference evidence="8" key="1">
    <citation type="submission" date="2023-08" db="EMBL/GenBank/DDBJ databases">
        <title>Reference Genome Resource for the Citrus Pathogen Phytophthora citrophthora.</title>
        <authorList>
            <person name="Moller H."/>
            <person name="Coetzee B."/>
            <person name="Rose L.J."/>
            <person name="Van Niekerk J.M."/>
        </authorList>
    </citation>
    <scope>NUCLEOTIDE SEQUENCE</scope>
    <source>
        <strain evidence="8">STE-U-9442</strain>
    </source>
</reference>
<evidence type="ECO:0000259" key="7">
    <source>
        <dbReference type="Pfam" id="PF04108"/>
    </source>
</evidence>